<keyword evidence="3 8" id="KW-0436">Ligase</keyword>
<dbReference type="InterPro" id="IPR022310">
    <property type="entry name" value="NAD/GMP_synthase"/>
</dbReference>
<comment type="pathway">
    <text evidence="1 8">Cofactor biosynthesis; NAD(+) biosynthesis; NAD(+) from deamido-NAD(+) (L-Gln route): step 1/1.</text>
</comment>
<feature type="domain" description="CN hydrolase" evidence="10">
    <location>
        <begin position="5"/>
        <end position="318"/>
    </location>
</feature>
<evidence type="ECO:0000256" key="8">
    <source>
        <dbReference type="PIRNR" id="PIRNR006630"/>
    </source>
</evidence>
<dbReference type="GO" id="GO:0004359">
    <property type="term" value="F:glutaminase activity"/>
    <property type="evidence" value="ECO:0007669"/>
    <property type="project" value="InterPro"/>
</dbReference>
<keyword evidence="4 8" id="KW-0547">Nucleotide-binding</keyword>
<dbReference type="CDD" id="cd07570">
    <property type="entry name" value="GAT_Gln-NAD-synth"/>
    <property type="match status" value="1"/>
</dbReference>
<dbReference type="InParanoid" id="A0A507AWE0"/>
<dbReference type="Pfam" id="PF00795">
    <property type="entry name" value="CN_hydrolase"/>
    <property type="match status" value="2"/>
</dbReference>
<dbReference type="HAMAP" id="MF_02090">
    <property type="entry name" value="NadE_glutamine_dep"/>
    <property type="match status" value="1"/>
</dbReference>
<dbReference type="Pfam" id="PF02540">
    <property type="entry name" value="NAD_synthase"/>
    <property type="match status" value="1"/>
</dbReference>
<dbReference type="SUPFAM" id="SSF52402">
    <property type="entry name" value="Adenine nucleotide alpha hydrolases-like"/>
    <property type="match status" value="1"/>
</dbReference>
<evidence type="ECO:0000259" key="10">
    <source>
        <dbReference type="PROSITE" id="PS50263"/>
    </source>
</evidence>
<dbReference type="InterPro" id="IPR003010">
    <property type="entry name" value="C-N_Hydrolase"/>
</dbReference>
<dbReference type="Gene3D" id="3.40.50.620">
    <property type="entry name" value="HUPs"/>
    <property type="match status" value="1"/>
</dbReference>
<dbReference type="InterPro" id="IPR036526">
    <property type="entry name" value="C-N_Hydrolase_sf"/>
</dbReference>
<dbReference type="EC" id="6.3.5.1" evidence="8"/>
<evidence type="ECO:0000256" key="3">
    <source>
        <dbReference type="ARBA" id="ARBA00022598"/>
    </source>
</evidence>
<dbReference type="PANTHER" id="PTHR23090:SF9">
    <property type="entry name" value="GLUTAMINE-DEPENDENT NAD(+) SYNTHETASE"/>
    <property type="match status" value="1"/>
</dbReference>
<sequence>MGRLITVAAVALGQWALDWEGNTGRIIESIIIAKQRGATLRVGSELEVPGYGCLDHFNEIDTYSNSWDMLRRILLDKRCYGIIIDVGAPVLHRNQKFNCRIIILDGKILLIRPKMFLANDGNYREHRHFVPWLHPCQTEDYHLPPEIQEIVGVTHVPFGDAVISTPDTCLGGEFVAFVSRSREDLSNANKTNLHSGGEQPDHISSNISPGEANPQKTCEELFTPNAPHINQSLDGVEIFANSSGSHFSLQKLDLRLSLITEATRKAGGVYIYSNQQGCDGDRLYYDGCAMVIVNGNIVAQGSQFSLSDVEVVTATVDLDEVRAHRMAMSRGLQAALSTAKYQRIQTDFSIGNDEDDADVSIAPSKPIKPRIHTVEEEIALCAGCYLWDYLRRSGAAGYLVPLSGGIDSCATATIVYSMCRIVIQAMKDGNQDVIDDVKRIAKYDDKLPETPQELCSQIFTTIYMGMREQSSRETRQRAKDLSTAIGSYHINLDIDEVFQAQKNLITNAIGFTPRFKVHGGTHQENLTLQCIQARVRMVTAYQFGQVLPTARGRPGGGGLLVLGSANVGESLVGYLTKYDCSSADINPIGSIDKDDLKRFIAWAETEFELPCLREFLEAIPTAELEPITHDYVQSDEADMGMTYKELTIFGRLRKEQKLGPYGMFLRLVHDWSEDRAAHPGGGDGDGDGAGGDDAPRMTPAQVAEKVKLFFHKYSVARHKSTVLTPALHSNDYSPEDHRHDLRPFLYPLMWKSWSFKKIDRELARIEKRQALKFGEKEKGK</sequence>
<dbReference type="STRING" id="1093900.A0A507AWE0"/>
<comment type="similarity">
    <text evidence="2 8">In the C-terminal section; belongs to the NAD synthetase family.</text>
</comment>
<evidence type="ECO:0000313" key="12">
    <source>
        <dbReference type="Proteomes" id="UP000319257"/>
    </source>
</evidence>
<dbReference type="Gene3D" id="3.60.110.10">
    <property type="entry name" value="Carbon-nitrogen hydrolase"/>
    <property type="match status" value="1"/>
</dbReference>
<dbReference type="Proteomes" id="UP000319257">
    <property type="component" value="Unassembled WGS sequence"/>
</dbReference>
<dbReference type="PIRSF" id="PIRSF006630">
    <property type="entry name" value="NADS_GAT"/>
    <property type="match status" value="1"/>
</dbReference>
<dbReference type="FunCoup" id="A0A507AWE0">
    <property type="interactions" value="732"/>
</dbReference>
<gene>
    <name evidence="11" type="ORF">E0L32_007524</name>
</gene>
<dbReference type="GO" id="GO:0005524">
    <property type="term" value="F:ATP binding"/>
    <property type="evidence" value="ECO:0007669"/>
    <property type="project" value="UniProtKB-UniRule"/>
</dbReference>
<dbReference type="RefSeq" id="XP_030993498.1">
    <property type="nucleotide sequence ID" value="XM_031142278.1"/>
</dbReference>
<dbReference type="UniPathway" id="UPA00253">
    <property type="reaction ID" value="UER00334"/>
</dbReference>
<evidence type="ECO:0000256" key="2">
    <source>
        <dbReference type="ARBA" id="ARBA00007145"/>
    </source>
</evidence>
<dbReference type="CDD" id="cd00553">
    <property type="entry name" value="NAD_synthase"/>
    <property type="match status" value="1"/>
</dbReference>
<evidence type="ECO:0000256" key="5">
    <source>
        <dbReference type="ARBA" id="ARBA00022840"/>
    </source>
</evidence>
<evidence type="ECO:0000256" key="1">
    <source>
        <dbReference type="ARBA" id="ARBA00005188"/>
    </source>
</evidence>
<evidence type="ECO:0000256" key="4">
    <source>
        <dbReference type="ARBA" id="ARBA00022741"/>
    </source>
</evidence>
<evidence type="ECO:0000313" key="11">
    <source>
        <dbReference type="EMBL" id="TPX11787.1"/>
    </source>
</evidence>
<feature type="compositionally biased region" description="Gly residues" evidence="9">
    <location>
        <begin position="679"/>
        <end position="691"/>
    </location>
</feature>
<dbReference type="AlphaFoldDB" id="A0A507AWE0"/>
<dbReference type="GO" id="GO:0009435">
    <property type="term" value="P:NAD+ biosynthetic process"/>
    <property type="evidence" value="ECO:0007669"/>
    <property type="project" value="UniProtKB-UniRule"/>
</dbReference>
<comment type="caution">
    <text evidence="11">The sequence shown here is derived from an EMBL/GenBank/DDBJ whole genome shotgun (WGS) entry which is preliminary data.</text>
</comment>
<organism evidence="11 12">
    <name type="scientific">Thyridium curvatum</name>
    <dbReference type="NCBI Taxonomy" id="1093900"/>
    <lineage>
        <taxon>Eukaryota</taxon>
        <taxon>Fungi</taxon>
        <taxon>Dikarya</taxon>
        <taxon>Ascomycota</taxon>
        <taxon>Pezizomycotina</taxon>
        <taxon>Sordariomycetes</taxon>
        <taxon>Sordariomycetidae</taxon>
        <taxon>Thyridiales</taxon>
        <taxon>Thyridiaceae</taxon>
        <taxon>Thyridium</taxon>
    </lineage>
</organism>
<dbReference type="InterPro" id="IPR003694">
    <property type="entry name" value="NAD_synthase"/>
</dbReference>
<dbReference type="GO" id="GO:0003952">
    <property type="term" value="F:NAD+ synthase (glutamine-hydrolyzing) activity"/>
    <property type="evidence" value="ECO:0007669"/>
    <property type="project" value="UniProtKB-UniRule"/>
</dbReference>
<keyword evidence="6 8" id="KW-0520">NAD</keyword>
<dbReference type="InterPro" id="IPR014729">
    <property type="entry name" value="Rossmann-like_a/b/a_fold"/>
</dbReference>
<evidence type="ECO:0000256" key="9">
    <source>
        <dbReference type="SAM" id="MobiDB-lite"/>
    </source>
</evidence>
<name>A0A507AWE0_9PEZI</name>
<accession>A0A507AWE0</accession>
<proteinExistence type="inferred from homology"/>
<dbReference type="FunFam" id="3.60.110.10:FF:000003">
    <property type="entry name" value="Glutamine-dependent NAD(+) synthetase"/>
    <property type="match status" value="1"/>
</dbReference>
<feature type="region of interest" description="Disordered" evidence="9">
    <location>
        <begin position="675"/>
        <end position="697"/>
    </location>
</feature>
<dbReference type="SUPFAM" id="SSF56317">
    <property type="entry name" value="Carbon-nitrogen hydrolase"/>
    <property type="match status" value="1"/>
</dbReference>
<dbReference type="EMBL" id="SKBQ01000046">
    <property type="protein sequence ID" value="TPX11787.1"/>
    <property type="molecule type" value="Genomic_DNA"/>
</dbReference>
<keyword evidence="5 8" id="KW-0067">ATP-binding</keyword>
<dbReference type="InterPro" id="IPR014445">
    <property type="entry name" value="Gln-dep_NAD_synthase"/>
</dbReference>
<reference evidence="11 12" key="1">
    <citation type="submission" date="2019-06" db="EMBL/GenBank/DDBJ databases">
        <title>Draft genome sequence of the filamentous fungus Phialemoniopsis curvata isolated from diesel fuel.</title>
        <authorList>
            <person name="Varaljay V.A."/>
            <person name="Lyon W.J."/>
            <person name="Crouch A.L."/>
            <person name="Drake C.E."/>
            <person name="Hollomon J.M."/>
            <person name="Nadeau L.J."/>
            <person name="Nunn H.S."/>
            <person name="Stevenson B.S."/>
            <person name="Bojanowski C.L."/>
            <person name="Crookes-Goodson W.J."/>
        </authorList>
    </citation>
    <scope>NUCLEOTIDE SEQUENCE [LARGE SCALE GENOMIC DNA]</scope>
    <source>
        <strain evidence="11 12">D216</strain>
    </source>
</reference>
<dbReference type="NCBIfam" id="TIGR00552">
    <property type="entry name" value="nadE"/>
    <property type="match status" value="1"/>
</dbReference>
<dbReference type="PROSITE" id="PS50263">
    <property type="entry name" value="CN_HYDROLASE"/>
    <property type="match status" value="1"/>
</dbReference>
<protein>
    <recommendedName>
        <fullName evidence="8">Glutamine-dependent NAD(+) synthetase</fullName>
        <ecNumber evidence="8">6.3.5.1</ecNumber>
    </recommendedName>
    <alternativeName>
        <fullName evidence="8">NAD(+) synthase [glutamine-hydrolyzing]</fullName>
    </alternativeName>
</protein>
<keyword evidence="12" id="KW-1185">Reference proteome</keyword>
<evidence type="ECO:0000256" key="6">
    <source>
        <dbReference type="ARBA" id="ARBA00023027"/>
    </source>
</evidence>
<feature type="region of interest" description="Disordered" evidence="9">
    <location>
        <begin position="188"/>
        <end position="214"/>
    </location>
</feature>
<dbReference type="GeneID" id="41974971"/>
<dbReference type="FunFam" id="3.40.50.620:FF:000036">
    <property type="entry name" value="Glutamine-dependent NAD(+) synthetase"/>
    <property type="match status" value="1"/>
</dbReference>
<dbReference type="GO" id="GO:0005737">
    <property type="term" value="C:cytoplasm"/>
    <property type="evidence" value="ECO:0007669"/>
    <property type="project" value="InterPro"/>
</dbReference>
<comment type="catalytic activity">
    <reaction evidence="7 8">
        <text>deamido-NAD(+) + L-glutamine + ATP + H2O = L-glutamate + AMP + diphosphate + NAD(+) + H(+)</text>
        <dbReference type="Rhea" id="RHEA:24384"/>
        <dbReference type="ChEBI" id="CHEBI:15377"/>
        <dbReference type="ChEBI" id="CHEBI:15378"/>
        <dbReference type="ChEBI" id="CHEBI:29985"/>
        <dbReference type="ChEBI" id="CHEBI:30616"/>
        <dbReference type="ChEBI" id="CHEBI:33019"/>
        <dbReference type="ChEBI" id="CHEBI:57540"/>
        <dbReference type="ChEBI" id="CHEBI:58359"/>
        <dbReference type="ChEBI" id="CHEBI:58437"/>
        <dbReference type="ChEBI" id="CHEBI:456215"/>
        <dbReference type="EC" id="6.3.5.1"/>
    </reaction>
</comment>
<dbReference type="OrthoDB" id="2020662at2759"/>
<dbReference type="PANTHER" id="PTHR23090">
    <property type="entry name" value="NH 3 /GLUTAMINE-DEPENDENT NAD + SYNTHETASE"/>
    <property type="match status" value="1"/>
</dbReference>
<evidence type="ECO:0000256" key="7">
    <source>
        <dbReference type="ARBA" id="ARBA00052340"/>
    </source>
</evidence>